<dbReference type="InterPro" id="IPR018599">
    <property type="entry name" value="DUF2026"/>
</dbReference>
<evidence type="ECO:0000313" key="1">
    <source>
        <dbReference type="EMBL" id="SLN68000.1"/>
    </source>
</evidence>
<dbReference type="InterPro" id="IPR023107">
    <property type="entry name" value="Atu2299-like_dom_sf"/>
</dbReference>
<accession>A0A1Y5TNB3</accession>
<dbReference type="Gene3D" id="3.10.550.10">
    <property type="entry name" value="Hypothetical protein Atu2299"/>
    <property type="match status" value="1"/>
</dbReference>
<dbReference type="SUPFAM" id="SSF54001">
    <property type="entry name" value="Cysteine proteinases"/>
    <property type="match status" value="1"/>
</dbReference>
<name>A0A1Y5TNB3_9RHOB</name>
<organism evidence="1 2">
    <name type="scientific">Pacificibacter marinus</name>
    <dbReference type="NCBI Taxonomy" id="658057"/>
    <lineage>
        <taxon>Bacteria</taxon>
        <taxon>Pseudomonadati</taxon>
        <taxon>Pseudomonadota</taxon>
        <taxon>Alphaproteobacteria</taxon>
        <taxon>Rhodobacterales</taxon>
        <taxon>Roseobacteraceae</taxon>
        <taxon>Pacificibacter</taxon>
    </lineage>
</organism>
<gene>
    <name evidence="1" type="ORF">PAM7971_03610</name>
</gene>
<dbReference type="Proteomes" id="UP000193307">
    <property type="component" value="Unassembled WGS sequence"/>
</dbReference>
<protein>
    <recommendedName>
        <fullName evidence="3">DUF2026 domain-containing protein</fullName>
    </recommendedName>
</protein>
<sequence length="218" mass="24831">MLKLGLITTMKKFLMPLADYNRIYSVTHGVLRDVASVERACIFFAVFGSYILNKHYKIAAKPVAGAFAICVNDSSEVAFFGTKNGTQIDSDESGFHVWIQTKDHIIDFMSPIFREAFSEAGMKCEIPRLMLQKRLTDEVQMADDLLRPGDIFTLPDLEMSEQIVDHFLEKPSNRDLLHVAERWFGRRSSKQALNMSMQDDLGEIIKLHLPRTVARGSW</sequence>
<keyword evidence="2" id="KW-1185">Reference proteome</keyword>
<dbReference type="EMBL" id="FWFW01000016">
    <property type="protein sequence ID" value="SLN68000.1"/>
    <property type="molecule type" value="Genomic_DNA"/>
</dbReference>
<dbReference type="InterPro" id="IPR038765">
    <property type="entry name" value="Papain-like_cys_pep_sf"/>
</dbReference>
<evidence type="ECO:0000313" key="2">
    <source>
        <dbReference type="Proteomes" id="UP000193307"/>
    </source>
</evidence>
<dbReference type="Pfam" id="PF09641">
    <property type="entry name" value="DUF2026"/>
    <property type="match status" value="1"/>
</dbReference>
<reference evidence="1 2" key="1">
    <citation type="submission" date="2017-03" db="EMBL/GenBank/DDBJ databases">
        <authorList>
            <person name="Afonso C.L."/>
            <person name="Miller P.J."/>
            <person name="Scott M.A."/>
            <person name="Spackman E."/>
            <person name="Goraichik I."/>
            <person name="Dimitrov K.M."/>
            <person name="Suarez D.L."/>
            <person name="Swayne D.E."/>
        </authorList>
    </citation>
    <scope>NUCLEOTIDE SEQUENCE [LARGE SCALE GENOMIC DNA]</scope>
    <source>
        <strain evidence="1 2">CECT 7971</strain>
    </source>
</reference>
<dbReference type="OrthoDB" id="8349444at2"/>
<proteinExistence type="predicted"/>
<dbReference type="AlphaFoldDB" id="A0A1Y5TNB3"/>
<evidence type="ECO:0008006" key="3">
    <source>
        <dbReference type="Google" id="ProtNLM"/>
    </source>
</evidence>